<dbReference type="FunCoup" id="D3BU58">
    <property type="interactions" value="155"/>
</dbReference>
<dbReference type="InterPro" id="IPR050080">
    <property type="entry name" value="RNase_PH"/>
</dbReference>
<dbReference type="FunFam" id="3.30.230.70:FF:000027">
    <property type="entry name" value="Exosome complex component RRP46"/>
    <property type="match status" value="1"/>
</dbReference>
<dbReference type="Pfam" id="PF01138">
    <property type="entry name" value="RNase_PH"/>
    <property type="match status" value="1"/>
</dbReference>
<dbReference type="GO" id="GO:0005730">
    <property type="term" value="C:nucleolus"/>
    <property type="evidence" value="ECO:0007669"/>
    <property type="project" value="TreeGrafter"/>
</dbReference>
<dbReference type="AlphaFoldDB" id="D3BU58"/>
<dbReference type="GO" id="GO:0016075">
    <property type="term" value="P:rRNA catabolic process"/>
    <property type="evidence" value="ECO:0007669"/>
    <property type="project" value="TreeGrafter"/>
</dbReference>
<protein>
    <submittedName>
        <fullName evidence="8">Uncharacterized protein</fullName>
    </submittedName>
</protein>
<accession>D3BU58</accession>
<evidence type="ECO:0000259" key="6">
    <source>
        <dbReference type="Pfam" id="PF01138"/>
    </source>
</evidence>
<feature type="domain" description="Exoribonuclease phosphorolytic" evidence="7">
    <location>
        <begin position="146"/>
        <end position="198"/>
    </location>
</feature>
<organism evidence="8 9">
    <name type="scientific">Heterostelium pallidum (strain ATCC 26659 / Pp 5 / PN500)</name>
    <name type="common">Cellular slime mold</name>
    <name type="synonym">Polysphondylium pallidum</name>
    <dbReference type="NCBI Taxonomy" id="670386"/>
    <lineage>
        <taxon>Eukaryota</taxon>
        <taxon>Amoebozoa</taxon>
        <taxon>Evosea</taxon>
        <taxon>Eumycetozoa</taxon>
        <taxon>Dictyostelia</taxon>
        <taxon>Acytosteliales</taxon>
        <taxon>Acytosteliaceae</taxon>
        <taxon>Heterostelium</taxon>
    </lineage>
</organism>
<evidence type="ECO:0000313" key="9">
    <source>
        <dbReference type="Proteomes" id="UP000001396"/>
    </source>
</evidence>
<evidence type="ECO:0000256" key="3">
    <source>
        <dbReference type="ARBA" id="ARBA00022552"/>
    </source>
</evidence>
<proteinExistence type="inferred from homology"/>
<dbReference type="Pfam" id="PF03725">
    <property type="entry name" value="RNase_PH_C"/>
    <property type="match status" value="1"/>
</dbReference>
<dbReference type="PANTHER" id="PTHR11953">
    <property type="entry name" value="EXOSOME COMPLEX COMPONENT"/>
    <property type="match status" value="1"/>
</dbReference>
<gene>
    <name evidence="8" type="ORF">PPL_11677</name>
</gene>
<keyword evidence="3" id="KW-0698">rRNA processing</keyword>
<comment type="subcellular location">
    <subcellularLocation>
        <location evidence="1">Nucleus</location>
    </subcellularLocation>
</comment>
<evidence type="ECO:0000256" key="5">
    <source>
        <dbReference type="ARBA" id="ARBA00023242"/>
    </source>
</evidence>
<sequence>MVRIDKRNNNQIRSIESELALLNKADGSAKFSLDNSSVLAAIYGPVEVNPRKEKISKATVEVVFTPDSGNQNYQTKEQESLIRNAIESVIMTMLHPRTLISIIIQVYSTDGSIVSCSINAACLALLDAGIELNSLIASISLSFNSDGQIYLDPTMKEENESKATAIYAFNSQLKLMMIKSSGIITEQQNQEALQLARSSCERILAYIRTAVKTRIMGDTESQTKDTVMSDSTK</sequence>
<dbReference type="SUPFAM" id="SSF55666">
    <property type="entry name" value="Ribonuclease PH domain 2-like"/>
    <property type="match status" value="1"/>
</dbReference>
<comment type="similarity">
    <text evidence="2">Belongs to the RNase PH family.</text>
</comment>
<comment type="caution">
    <text evidence="8">The sequence shown here is derived from an EMBL/GenBank/DDBJ whole genome shotgun (WGS) entry which is preliminary data.</text>
</comment>
<dbReference type="GO" id="GO:0071028">
    <property type="term" value="P:nuclear mRNA surveillance"/>
    <property type="evidence" value="ECO:0007669"/>
    <property type="project" value="TreeGrafter"/>
</dbReference>
<keyword evidence="9" id="KW-1185">Reference proteome</keyword>
<evidence type="ECO:0000259" key="7">
    <source>
        <dbReference type="Pfam" id="PF03725"/>
    </source>
</evidence>
<dbReference type="CDD" id="cd11372">
    <property type="entry name" value="RNase_PH_RRP46"/>
    <property type="match status" value="1"/>
</dbReference>
<dbReference type="Gene3D" id="3.30.230.70">
    <property type="entry name" value="GHMP Kinase, N-terminal domain"/>
    <property type="match status" value="1"/>
</dbReference>
<dbReference type="Proteomes" id="UP000001396">
    <property type="component" value="Unassembled WGS sequence"/>
</dbReference>
<name>D3BU58_HETP5</name>
<dbReference type="GO" id="GO:0006364">
    <property type="term" value="P:rRNA processing"/>
    <property type="evidence" value="ECO:0007669"/>
    <property type="project" value="UniProtKB-KW"/>
</dbReference>
<feature type="domain" description="Exoribonuclease phosphorolytic" evidence="6">
    <location>
        <begin position="11"/>
        <end position="131"/>
    </location>
</feature>
<dbReference type="SUPFAM" id="SSF54211">
    <property type="entry name" value="Ribosomal protein S5 domain 2-like"/>
    <property type="match status" value="1"/>
</dbReference>
<dbReference type="GeneID" id="31367145"/>
<dbReference type="GO" id="GO:0034475">
    <property type="term" value="P:U4 snRNA 3'-end processing"/>
    <property type="evidence" value="ECO:0007669"/>
    <property type="project" value="TreeGrafter"/>
</dbReference>
<dbReference type="InterPro" id="IPR020568">
    <property type="entry name" value="Ribosomal_Su5_D2-typ_SF"/>
</dbReference>
<dbReference type="GO" id="GO:0000177">
    <property type="term" value="C:cytoplasmic exosome (RNase complex)"/>
    <property type="evidence" value="ECO:0007669"/>
    <property type="project" value="TreeGrafter"/>
</dbReference>
<dbReference type="PANTHER" id="PTHR11953:SF1">
    <property type="entry name" value="EXOSOME COMPLEX COMPONENT RRP46"/>
    <property type="match status" value="1"/>
</dbReference>
<dbReference type="EMBL" id="ADBJ01000058">
    <property type="protein sequence ID" value="EFA75059.1"/>
    <property type="molecule type" value="Genomic_DNA"/>
</dbReference>
<keyword evidence="4" id="KW-0271">Exosome</keyword>
<dbReference type="OMA" id="CIINEQG"/>
<dbReference type="InParanoid" id="D3BU58"/>
<keyword evidence="5" id="KW-0539">Nucleus</keyword>
<dbReference type="GO" id="GO:0071051">
    <property type="term" value="P:poly(A)-dependent snoRNA 3'-end processing"/>
    <property type="evidence" value="ECO:0007669"/>
    <property type="project" value="TreeGrafter"/>
</dbReference>
<evidence type="ECO:0000313" key="8">
    <source>
        <dbReference type="EMBL" id="EFA75059.1"/>
    </source>
</evidence>
<evidence type="ECO:0000256" key="4">
    <source>
        <dbReference type="ARBA" id="ARBA00022835"/>
    </source>
</evidence>
<dbReference type="STRING" id="670386.D3BU58"/>
<dbReference type="InterPro" id="IPR036345">
    <property type="entry name" value="ExoRNase_PH_dom2_sf"/>
</dbReference>
<dbReference type="InterPro" id="IPR027408">
    <property type="entry name" value="PNPase/RNase_PH_dom_sf"/>
</dbReference>
<dbReference type="GO" id="GO:0000176">
    <property type="term" value="C:nuclear exosome (RNase complex)"/>
    <property type="evidence" value="ECO:0007669"/>
    <property type="project" value="TreeGrafter"/>
</dbReference>
<evidence type="ECO:0000256" key="1">
    <source>
        <dbReference type="ARBA" id="ARBA00004123"/>
    </source>
</evidence>
<evidence type="ECO:0000256" key="2">
    <source>
        <dbReference type="ARBA" id="ARBA00006678"/>
    </source>
</evidence>
<dbReference type="GO" id="GO:0003723">
    <property type="term" value="F:RNA binding"/>
    <property type="evidence" value="ECO:0007669"/>
    <property type="project" value="TreeGrafter"/>
</dbReference>
<reference evidence="8 9" key="1">
    <citation type="journal article" date="2011" name="Genome Res.">
        <title>Phylogeny-wide analysis of social amoeba genomes highlights ancient origins for complex intercellular communication.</title>
        <authorList>
            <person name="Heidel A.J."/>
            <person name="Lawal H.M."/>
            <person name="Felder M."/>
            <person name="Schilde C."/>
            <person name="Helps N.R."/>
            <person name="Tunggal B."/>
            <person name="Rivero F."/>
            <person name="John U."/>
            <person name="Schleicher M."/>
            <person name="Eichinger L."/>
            <person name="Platzer M."/>
            <person name="Noegel A.A."/>
            <person name="Schaap P."/>
            <person name="Gloeckner G."/>
        </authorList>
    </citation>
    <scope>NUCLEOTIDE SEQUENCE [LARGE SCALE GENOMIC DNA]</scope>
    <source>
        <strain evidence="9">ATCC 26659 / Pp 5 / PN500</strain>
    </source>
</reference>
<dbReference type="InterPro" id="IPR015847">
    <property type="entry name" value="ExoRNase_PH_dom2"/>
</dbReference>
<dbReference type="RefSeq" id="XP_020427193.1">
    <property type="nucleotide sequence ID" value="XM_020582426.1"/>
</dbReference>
<dbReference type="InterPro" id="IPR001247">
    <property type="entry name" value="ExoRNase_PH_dom1"/>
</dbReference>